<evidence type="ECO:0000313" key="15">
    <source>
        <dbReference type="Proteomes" id="UP000770015"/>
    </source>
</evidence>
<dbReference type="CDD" id="cd16012">
    <property type="entry name" value="ALP"/>
    <property type="match status" value="1"/>
</dbReference>
<dbReference type="PROSITE" id="PS00123">
    <property type="entry name" value="ALKALINE_PHOSPHATASE"/>
    <property type="match status" value="1"/>
</dbReference>
<dbReference type="GO" id="GO:0046872">
    <property type="term" value="F:metal ion binding"/>
    <property type="evidence" value="ECO:0007669"/>
    <property type="project" value="UniProtKB-KW"/>
</dbReference>
<dbReference type="GO" id="GO:0004035">
    <property type="term" value="F:alkaline phosphatase activity"/>
    <property type="evidence" value="ECO:0007669"/>
    <property type="project" value="UniProtKB-EC"/>
</dbReference>
<evidence type="ECO:0000256" key="2">
    <source>
        <dbReference type="ARBA" id="ARBA00012647"/>
    </source>
</evidence>
<evidence type="ECO:0000256" key="6">
    <source>
        <dbReference type="ARBA" id="ARBA00022833"/>
    </source>
</evidence>
<keyword evidence="15" id="KW-1185">Reference proteome</keyword>
<dbReference type="InterPro" id="IPR017850">
    <property type="entry name" value="Alkaline_phosphatase_core_sf"/>
</dbReference>
<evidence type="ECO:0000256" key="12">
    <source>
        <dbReference type="SAM" id="MobiDB-lite"/>
    </source>
</evidence>
<evidence type="ECO:0000256" key="4">
    <source>
        <dbReference type="ARBA" id="ARBA00022723"/>
    </source>
</evidence>
<keyword evidence="13" id="KW-0472">Membrane</keyword>
<evidence type="ECO:0000256" key="8">
    <source>
        <dbReference type="PIRSR" id="PIRSR601952-1"/>
    </source>
</evidence>
<name>A0A9P8VJA9_9PEZI</name>
<comment type="similarity">
    <text evidence="1 10">Belongs to the alkaline phosphatase family.</text>
</comment>
<feature type="binding site" evidence="9">
    <location>
        <position position="335"/>
    </location>
    <ligand>
        <name>Zn(2+)</name>
        <dbReference type="ChEBI" id="CHEBI:29105"/>
        <label>2</label>
    </ligand>
</feature>
<dbReference type="SMART" id="SM00098">
    <property type="entry name" value="alkPPc"/>
    <property type="match status" value="1"/>
</dbReference>
<dbReference type="FunFam" id="3.40.720.10:FF:000063">
    <property type="entry name" value="Alkaline phosphatase"/>
    <property type="match status" value="1"/>
</dbReference>
<keyword evidence="7 9" id="KW-0460">Magnesium</keyword>
<evidence type="ECO:0000256" key="3">
    <source>
        <dbReference type="ARBA" id="ARBA00022553"/>
    </source>
</evidence>
<protein>
    <recommendedName>
        <fullName evidence="2 11">Alkaline phosphatase</fullName>
        <ecNumber evidence="2 11">3.1.3.1</ecNumber>
    </recommendedName>
</protein>
<dbReference type="AlphaFoldDB" id="A0A9P8VJA9"/>
<dbReference type="InterPro" id="IPR001952">
    <property type="entry name" value="Alkaline_phosphatase"/>
</dbReference>
<feature type="compositionally biased region" description="Basic and acidic residues" evidence="12">
    <location>
        <begin position="14"/>
        <end position="25"/>
    </location>
</feature>
<feature type="binding site" evidence="9">
    <location>
        <position position="87"/>
    </location>
    <ligand>
        <name>Zn(2+)</name>
        <dbReference type="ChEBI" id="CHEBI:29105"/>
        <label>2</label>
    </ligand>
</feature>
<accession>A0A9P8VJA9</accession>
<organism evidence="14 15">
    <name type="scientific">Plectosphaerella plurivora</name>
    <dbReference type="NCBI Taxonomy" id="936078"/>
    <lineage>
        <taxon>Eukaryota</taxon>
        <taxon>Fungi</taxon>
        <taxon>Dikarya</taxon>
        <taxon>Ascomycota</taxon>
        <taxon>Pezizomycotina</taxon>
        <taxon>Sordariomycetes</taxon>
        <taxon>Hypocreomycetidae</taxon>
        <taxon>Glomerellales</taxon>
        <taxon>Plectosphaerellaceae</taxon>
        <taxon>Plectosphaerella</taxon>
    </lineage>
</organism>
<keyword evidence="13" id="KW-0812">Transmembrane</keyword>
<gene>
    <name evidence="14" type="ORF">F5X68DRAFT_199626</name>
</gene>
<keyword evidence="5 11" id="KW-0378">Hydrolase</keyword>
<evidence type="ECO:0000256" key="10">
    <source>
        <dbReference type="RuleBase" id="RU003946"/>
    </source>
</evidence>
<dbReference type="SUPFAM" id="SSF53649">
    <property type="entry name" value="Alkaline phosphatase-like"/>
    <property type="match status" value="1"/>
</dbReference>
<evidence type="ECO:0000313" key="14">
    <source>
        <dbReference type="EMBL" id="KAH6693753.1"/>
    </source>
</evidence>
<evidence type="ECO:0000256" key="11">
    <source>
        <dbReference type="RuleBase" id="RU003947"/>
    </source>
</evidence>
<feature type="active site" description="Phosphoserine intermediate" evidence="8">
    <location>
        <position position="135"/>
    </location>
</feature>
<sequence>MAPRPAERTPLLSEADRRPSDHVQEDGSDTDSERTTGSSRLREIVLFVWALLATAAVIVLAVWMQHKRQTHFEQPAGKRNLVFMVSDGMGPASLSLTRSFRQHVDGLPIDDTLILDRHFWGTSRTRASNSLVTDSAAGATAFSCGKKSYNGAISMTPDYKPCGTVLEAAKRDGYTTGLVVTTDITDATPACFASHVLTRAMNDDIALQEVGDGPLGRVVDLMLGGGRCHFLPNGTDDSCRLDDTNVVELAQNKFNFTYAKDRSGFDALEGGNKVDLPFLGLFAHYNIPFELDRRNLNHVYPSLSEMARTALRALEKETRDKDHGFFLMIEGSRIDHAGHINDPAAQVHEVIEYDKAFQAVLDFIQQSDTETILVATSDHETGGLATALQEPGHLPVYNWYPQNLAKVNKSAEFLAVELAKHVIENPAESPKHLKHWINETLVVPHIGITDVLPEELDALVGLPDATQVFAAIISLRAHVGWSTHGHTAVDVNVYSSGGRDTDKIRRNVENTDIGKFLRDWLDVDVEPITAELQKNYEVLAAVEDMGAGAAGRTDAGEDWMQRHKRQMAFWTREH</sequence>
<dbReference type="PANTHER" id="PTHR11596:SF5">
    <property type="entry name" value="ALKALINE PHOSPHATASE"/>
    <property type="match status" value="1"/>
</dbReference>
<dbReference type="PANTHER" id="PTHR11596">
    <property type="entry name" value="ALKALINE PHOSPHATASE"/>
    <property type="match status" value="1"/>
</dbReference>
<evidence type="ECO:0000256" key="13">
    <source>
        <dbReference type="SAM" id="Phobius"/>
    </source>
</evidence>
<feature type="binding site" evidence="9">
    <location>
        <position position="188"/>
    </location>
    <ligand>
        <name>Mg(2+)</name>
        <dbReference type="ChEBI" id="CHEBI:18420"/>
    </ligand>
</feature>
<dbReference type="PRINTS" id="PR00113">
    <property type="entry name" value="ALKPHPHTASE"/>
</dbReference>
<evidence type="ECO:0000256" key="1">
    <source>
        <dbReference type="ARBA" id="ARBA00005984"/>
    </source>
</evidence>
<dbReference type="Pfam" id="PF00245">
    <property type="entry name" value="Alk_phosphatase"/>
    <property type="match status" value="1"/>
</dbReference>
<keyword evidence="6 9" id="KW-0862">Zinc</keyword>
<dbReference type="Gene3D" id="3.40.720.10">
    <property type="entry name" value="Alkaline Phosphatase, subunit A"/>
    <property type="match status" value="1"/>
</dbReference>
<dbReference type="EC" id="3.1.3.1" evidence="2 11"/>
<dbReference type="EMBL" id="JAGSXJ010000003">
    <property type="protein sequence ID" value="KAH6693753.1"/>
    <property type="molecule type" value="Genomic_DNA"/>
</dbReference>
<comment type="caution">
    <text evidence="14">The sequence shown here is derived from an EMBL/GenBank/DDBJ whole genome shotgun (WGS) entry which is preliminary data.</text>
</comment>
<feature type="binding site" evidence="9">
    <location>
        <position position="87"/>
    </location>
    <ligand>
        <name>Mg(2+)</name>
        <dbReference type="ChEBI" id="CHEBI:18420"/>
    </ligand>
</feature>
<feature type="binding site" evidence="9">
    <location>
        <position position="339"/>
    </location>
    <ligand>
        <name>Zn(2+)</name>
        <dbReference type="ChEBI" id="CHEBI:29105"/>
        <label>2</label>
    </ligand>
</feature>
<feature type="binding site" evidence="9">
    <location>
        <position position="486"/>
    </location>
    <ligand>
        <name>Zn(2+)</name>
        <dbReference type="ChEBI" id="CHEBI:29105"/>
        <label>2</label>
    </ligand>
</feature>
<feature type="transmembrane region" description="Helical" evidence="13">
    <location>
        <begin position="44"/>
        <end position="64"/>
    </location>
</feature>
<dbReference type="InterPro" id="IPR018299">
    <property type="entry name" value="Alkaline_phosphatase_AS"/>
</dbReference>
<evidence type="ECO:0000256" key="9">
    <source>
        <dbReference type="PIRSR" id="PIRSR601952-2"/>
    </source>
</evidence>
<feature type="region of interest" description="Disordered" evidence="12">
    <location>
        <begin position="1"/>
        <end position="36"/>
    </location>
</feature>
<proteinExistence type="inferred from homology"/>
<feature type="binding site" evidence="9">
    <location>
        <position position="186"/>
    </location>
    <ligand>
        <name>Mg(2+)</name>
        <dbReference type="ChEBI" id="CHEBI:18420"/>
    </ligand>
</feature>
<comment type="catalytic activity">
    <reaction evidence="11">
        <text>a phosphate monoester + H2O = an alcohol + phosphate</text>
        <dbReference type="Rhea" id="RHEA:15017"/>
        <dbReference type="ChEBI" id="CHEBI:15377"/>
        <dbReference type="ChEBI" id="CHEBI:30879"/>
        <dbReference type="ChEBI" id="CHEBI:43474"/>
        <dbReference type="ChEBI" id="CHEBI:67140"/>
        <dbReference type="EC" id="3.1.3.1"/>
    </reaction>
</comment>
<comment type="cofactor">
    <cofactor evidence="9">
        <name>Zn(2+)</name>
        <dbReference type="ChEBI" id="CHEBI:29105"/>
    </cofactor>
    <text evidence="9">Binds 2 Zn(2+) ions.</text>
</comment>
<keyword evidence="3" id="KW-0597">Phosphoprotein</keyword>
<feature type="binding site" evidence="9">
    <location>
        <position position="378"/>
    </location>
    <ligand>
        <name>Zn(2+)</name>
        <dbReference type="ChEBI" id="CHEBI:29105"/>
        <label>2</label>
    </ligand>
</feature>
<reference evidence="14" key="1">
    <citation type="journal article" date="2021" name="Nat. Commun.">
        <title>Genetic determinants of endophytism in the Arabidopsis root mycobiome.</title>
        <authorList>
            <person name="Mesny F."/>
            <person name="Miyauchi S."/>
            <person name="Thiergart T."/>
            <person name="Pickel B."/>
            <person name="Atanasova L."/>
            <person name="Karlsson M."/>
            <person name="Huettel B."/>
            <person name="Barry K.W."/>
            <person name="Haridas S."/>
            <person name="Chen C."/>
            <person name="Bauer D."/>
            <person name="Andreopoulos W."/>
            <person name="Pangilinan J."/>
            <person name="LaButti K."/>
            <person name="Riley R."/>
            <person name="Lipzen A."/>
            <person name="Clum A."/>
            <person name="Drula E."/>
            <person name="Henrissat B."/>
            <person name="Kohler A."/>
            <person name="Grigoriev I.V."/>
            <person name="Martin F.M."/>
            <person name="Hacquard S."/>
        </authorList>
    </citation>
    <scope>NUCLEOTIDE SEQUENCE</scope>
    <source>
        <strain evidence="14">MPI-SDFR-AT-0117</strain>
    </source>
</reference>
<evidence type="ECO:0000256" key="7">
    <source>
        <dbReference type="ARBA" id="ARBA00022842"/>
    </source>
</evidence>
<dbReference type="Gene3D" id="1.10.60.40">
    <property type="match status" value="1"/>
</dbReference>
<comment type="cofactor">
    <cofactor evidence="9">
        <name>Mg(2+)</name>
        <dbReference type="ChEBI" id="CHEBI:18420"/>
    </cofactor>
    <text evidence="9">Binds 1 Mg(2+) ion.</text>
</comment>
<feature type="binding site" evidence="9">
    <location>
        <position position="379"/>
    </location>
    <ligand>
        <name>Zn(2+)</name>
        <dbReference type="ChEBI" id="CHEBI:29105"/>
        <label>2</label>
    </ligand>
</feature>
<dbReference type="GO" id="GO:0000329">
    <property type="term" value="C:fungal-type vacuole membrane"/>
    <property type="evidence" value="ECO:0007669"/>
    <property type="project" value="TreeGrafter"/>
</dbReference>
<keyword evidence="4 9" id="KW-0479">Metal-binding</keyword>
<keyword evidence="13" id="KW-1133">Transmembrane helix</keyword>
<dbReference type="OrthoDB" id="7392499at2759"/>
<dbReference type="Proteomes" id="UP000770015">
    <property type="component" value="Unassembled WGS sequence"/>
</dbReference>
<evidence type="ECO:0000256" key="5">
    <source>
        <dbReference type="ARBA" id="ARBA00022801"/>
    </source>
</evidence>
<feature type="binding site" evidence="9">
    <location>
        <position position="330"/>
    </location>
    <ligand>
        <name>Mg(2+)</name>
        <dbReference type="ChEBI" id="CHEBI:18420"/>
    </ligand>
</feature>